<keyword evidence="2" id="KW-1185">Reference proteome</keyword>
<dbReference type="Proteomes" id="UP000799118">
    <property type="component" value="Unassembled WGS sequence"/>
</dbReference>
<organism evidence="1 2">
    <name type="scientific">Gymnopus androsaceus JB14</name>
    <dbReference type="NCBI Taxonomy" id="1447944"/>
    <lineage>
        <taxon>Eukaryota</taxon>
        <taxon>Fungi</taxon>
        <taxon>Dikarya</taxon>
        <taxon>Basidiomycota</taxon>
        <taxon>Agaricomycotina</taxon>
        <taxon>Agaricomycetes</taxon>
        <taxon>Agaricomycetidae</taxon>
        <taxon>Agaricales</taxon>
        <taxon>Marasmiineae</taxon>
        <taxon>Omphalotaceae</taxon>
        <taxon>Gymnopus</taxon>
    </lineage>
</organism>
<sequence>MQMTLTCFQRKRTTMIIALRPGSRAVFLASPCLPRMSCQCFSETPTRLLESYIEIEFNMEMLSNWPSRKAVS</sequence>
<reference evidence="1" key="1">
    <citation type="journal article" date="2019" name="Environ. Microbiol.">
        <title>Fungal ecological strategies reflected in gene transcription - a case study of two litter decomposers.</title>
        <authorList>
            <person name="Barbi F."/>
            <person name="Kohler A."/>
            <person name="Barry K."/>
            <person name="Baskaran P."/>
            <person name="Daum C."/>
            <person name="Fauchery L."/>
            <person name="Ihrmark K."/>
            <person name="Kuo A."/>
            <person name="LaButti K."/>
            <person name="Lipzen A."/>
            <person name="Morin E."/>
            <person name="Grigoriev I.V."/>
            <person name="Henrissat B."/>
            <person name="Lindahl B."/>
            <person name="Martin F."/>
        </authorList>
    </citation>
    <scope>NUCLEOTIDE SEQUENCE</scope>
    <source>
        <strain evidence="1">JB14</strain>
    </source>
</reference>
<dbReference type="EMBL" id="ML769602">
    <property type="protein sequence ID" value="KAE9392179.1"/>
    <property type="molecule type" value="Genomic_DNA"/>
</dbReference>
<accession>A0A6A4H1S2</accession>
<name>A0A6A4H1S2_9AGAR</name>
<dbReference type="AlphaFoldDB" id="A0A6A4H1S2"/>
<evidence type="ECO:0000313" key="2">
    <source>
        <dbReference type="Proteomes" id="UP000799118"/>
    </source>
</evidence>
<evidence type="ECO:0000313" key="1">
    <source>
        <dbReference type="EMBL" id="KAE9392179.1"/>
    </source>
</evidence>
<gene>
    <name evidence="1" type="ORF">BT96DRAFT_285325</name>
</gene>
<protein>
    <submittedName>
        <fullName evidence="1">Uncharacterized protein</fullName>
    </submittedName>
</protein>
<proteinExistence type="predicted"/>